<feature type="transmembrane region" description="Helical" evidence="6">
    <location>
        <begin position="24"/>
        <end position="44"/>
    </location>
</feature>
<dbReference type="Gene3D" id="1.10.3720.10">
    <property type="entry name" value="MetI-like"/>
    <property type="match status" value="1"/>
</dbReference>
<dbReference type="InterPro" id="IPR000515">
    <property type="entry name" value="MetI-like"/>
</dbReference>
<organism evidence="7 8">
    <name type="scientific">Nocardioides lianchengensis</name>
    <dbReference type="NCBI Taxonomy" id="1045774"/>
    <lineage>
        <taxon>Bacteria</taxon>
        <taxon>Bacillati</taxon>
        <taxon>Actinomycetota</taxon>
        <taxon>Actinomycetes</taxon>
        <taxon>Propionibacteriales</taxon>
        <taxon>Nocardioidaceae</taxon>
        <taxon>Nocardioides</taxon>
    </lineage>
</organism>
<gene>
    <name evidence="7" type="ORF">SAMN05421872_108288</name>
</gene>
<keyword evidence="3 6" id="KW-0812">Transmembrane</keyword>
<dbReference type="RefSeq" id="WP_090858356.1">
    <property type="nucleotide sequence ID" value="NZ_FMZM01000008.1"/>
</dbReference>
<dbReference type="InterPro" id="IPR051204">
    <property type="entry name" value="ABC_transp_perm/SBD"/>
</dbReference>
<dbReference type="SUPFAM" id="SSF161098">
    <property type="entry name" value="MetI-like"/>
    <property type="match status" value="1"/>
</dbReference>
<evidence type="ECO:0000256" key="5">
    <source>
        <dbReference type="ARBA" id="ARBA00023136"/>
    </source>
</evidence>
<feature type="transmembrane region" description="Helical" evidence="6">
    <location>
        <begin position="196"/>
        <end position="218"/>
    </location>
</feature>
<feature type="transmembrane region" description="Helical" evidence="6">
    <location>
        <begin position="71"/>
        <end position="92"/>
    </location>
</feature>
<dbReference type="EMBL" id="FMZM01000008">
    <property type="protein sequence ID" value="SDD51438.1"/>
    <property type="molecule type" value="Genomic_DNA"/>
</dbReference>
<dbReference type="Pfam" id="PF00528">
    <property type="entry name" value="BPD_transp_1"/>
    <property type="match status" value="1"/>
</dbReference>
<dbReference type="PROSITE" id="PS50928">
    <property type="entry name" value="ABC_TM1"/>
    <property type="match status" value="1"/>
</dbReference>
<keyword evidence="2 6" id="KW-0813">Transport</keyword>
<keyword evidence="4 6" id="KW-1133">Transmembrane helix</keyword>
<protein>
    <submittedName>
        <fullName evidence="7">Osmoprotectant transport system permease protein</fullName>
    </submittedName>
</protein>
<evidence type="ECO:0000256" key="1">
    <source>
        <dbReference type="ARBA" id="ARBA00004141"/>
    </source>
</evidence>
<dbReference type="GO" id="GO:0005886">
    <property type="term" value="C:plasma membrane"/>
    <property type="evidence" value="ECO:0007669"/>
    <property type="project" value="UniProtKB-SubCell"/>
</dbReference>
<evidence type="ECO:0000256" key="3">
    <source>
        <dbReference type="ARBA" id="ARBA00022692"/>
    </source>
</evidence>
<sequence>MASDTVTDVPARTSRLRSMPRGTVTMLVVPPVIVASVFLVYVVWRQTATLDSIEESQLAWPTVWKLLGEHVRLTVVSALAVVAIAVPAGVLLTRGRARIAAPLVVAVANTGQAAPSIGLIALLAMWRGYGFWTGVIALTLYGLLPVLRNTITGLQGVDPTLKEAGRGLGMSATGVLLRVELPLAGPVIMAGVRTSLVLVVGTAALATFIDAGGLGAIITTGISLLKVSLMVWGAVLIALLALLVEWLGRLLELFTRPKGV</sequence>
<evidence type="ECO:0000256" key="4">
    <source>
        <dbReference type="ARBA" id="ARBA00022989"/>
    </source>
</evidence>
<feature type="transmembrane region" description="Helical" evidence="6">
    <location>
        <begin position="129"/>
        <end position="147"/>
    </location>
</feature>
<feature type="transmembrane region" description="Helical" evidence="6">
    <location>
        <begin position="230"/>
        <end position="248"/>
    </location>
</feature>
<comment type="similarity">
    <text evidence="6">Belongs to the binding-protein-dependent transport system permease family.</text>
</comment>
<evidence type="ECO:0000313" key="7">
    <source>
        <dbReference type="EMBL" id="SDD51438.1"/>
    </source>
</evidence>
<dbReference type="Proteomes" id="UP000199034">
    <property type="component" value="Unassembled WGS sequence"/>
</dbReference>
<evidence type="ECO:0000256" key="6">
    <source>
        <dbReference type="RuleBase" id="RU363032"/>
    </source>
</evidence>
<dbReference type="GO" id="GO:0031460">
    <property type="term" value="P:glycine betaine transport"/>
    <property type="evidence" value="ECO:0007669"/>
    <property type="project" value="TreeGrafter"/>
</dbReference>
<reference evidence="7 8" key="1">
    <citation type="submission" date="2016-10" db="EMBL/GenBank/DDBJ databases">
        <authorList>
            <person name="de Groot N.N."/>
        </authorList>
    </citation>
    <scope>NUCLEOTIDE SEQUENCE [LARGE SCALE GENOMIC DNA]</scope>
    <source>
        <strain evidence="7 8">CGMCC 4.6858</strain>
    </source>
</reference>
<name>A0A1G6VCX9_9ACTN</name>
<accession>A0A1G6VCX9</accession>
<evidence type="ECO:0000313" key="8">
    <source>
        <dbReference type="Proteomes" id="UP000199034"/>
    </source>
</evidence>
<dbReference type="STRING" id="1045774.SAMN05421872_108288"/>
<feature type="transmembrane region" description="Helical" evidence="6">
    <location>
        <begin position="99"/>
        <end position="123"/>
    </location>
</feature>
<dbReference type="OrthoDB" id="9801163at2"/>
<dbReference type="PANTHER" id="PTHR30177:SF4">
    <property type="entry name" value="OSMOPROTECTANT IMPORT PERMEASE PROTEIN OSMW"/>
    <property type="match status" value="1"/>
</dbReference>
<keyword evidence="8" id="KW-1185">Reference proteome</keyword>
<dbReference type="AlphaFoldDB" id="A0A1G6VCX9"/>
<evidence type="ECO:0000256" key="2">
    <source>
        <dbReference type="ARBA" id="ARBA00022448"/>
    </source>
</evidence>
<keyword evidence="5 6" id="KW-0472">Membrane</keyword>
<dbReference type="InterPro" id="IPR035906">
    <property type="entry name" value="MetI-like_sf"/>
</dbReference>
<dbReference type="GO" id="GO:0055085">
    <property type="term" value="P:transmembrane transport"/>
    <property type="evidence" value="ECO:0007669"/>
    <property type="project" value="InterPro"/>
</dbReference>
<comment type="subcellular location">
    <subcellularLocation>
        <location evidence="6">Cell membrane</location>
        <topology evidence="6">Multi-pass membrane protein</topology>
    </subcellularLocation>
    <subcellularLocation>
        <location evidence="1">Membrane</location>
        <topology evidence="1">Multi-pass membrane protein</topology>
    </subcellularLocation>
</comment>
<dbReference type="CDD" id="cd06261">
    <property type="entry name" value="TM_PBP2"/>
    <property type="match status" value="1"/>
</dbReference>
<dbReference type="PANTHER" id="PTHR30177">
    <property type="entry name" value="GLYCINE BETAINE/L-PROLINE TRANSPORT SYSTEM PERMEASE PROTEIN PROW"/>
    <property type="match status" value="1"/>
</dbReference>
<proteinExistence type="inferred from homology"/>